<feature type="chain" id="PRO_5035214819" description="Protein E6" evidence="2">
    <location>
        <begin position="25"/>
        <end position="294"/>
    </location>
</feature>
<dbReference type="InterPro" id="IPR040290">
    <property type="entry name" value="Prot_E6-like"/>
</dbReference>
<name>A0A8J4RFI4_9ROSI</name>
<dbReference type="PANTHER" id="PTHR35274:SF2">
    <property type="entry name" value="E6-LIKE PROTEIN"/>
    <property type="match status" value="1"/>
</dbReference>
<evidence type="ECO:0000256" key="2">
    <source>
        <dbReference type="SAM" id="SignalP"/>
    </source>
</evidence>
<feature type="signal peptide" evidence="2">
    <location>
        <begin position="1"/>
        <end position="24"/>
    </location>
</feature>
<dbReference type="Proteomes" id="UP000737018">
    <property type="component" value="Unassembled WGS sequence"/>
</dbReference>
<reference evidence="3" key="1">
    <citation type="submission" date="2020-03" db="EMBL/GenBank/DDBJ databases">
        <title>Castanea mollissima Vanexum genome sequencing.</title>
        <authorList>
            <person name="Staton M."/>
        </authorList>
    </citation>
    <scope>NUCLEOTIDE SEQUENCE</scope>
    <source>
        <tissue evidence="3">Leaf</tissue>
    </source>
</reference>
<protein>
    <recommendedName>
        <fullName evidence="5">Protein E6</fullName>
    </recommendedName>
</protein>
<dbReference type="AlphaFoldDB" id="A0A8J4RFI4"/>
<feature type="region of interest" description="Disordered" evidence="1">
    <location>
        <begin position="187"/>
        <end position="206"/>
    </location>
</feature>
<keyword evidence="2" id="KW-0732">Signal</keyword>
<keyword evidence="4" id="KW-1185">Reference proteome</keyword>
<feature type="compositionally biased region" description="Low complexity" evidence="1">
    <location>
        <begin position="188"/>
        <end position="205"/>
    </location>
</feature>
<gene>
    <name evidence="3" type="ORF">CMV_007213</name>
</gene>
<evidence type="ECO:0000313" key="3">
    <source>
        <dbReference type="EMBL" id="KAF3968955.1"/>
    </source>
</evidence>
<dbReference type="PANTHER" id="PTHR35274">
    <property type="entry name" value="E6-LIKE PROTEIN"/>
    <property type="match status" value="1"/>
</dbReference>
<dbReference type="OrthoDB" id="1306371at2759"/>
<evidence type="ECO:0000313" key="4">
    <source>
        <dbReference type="Proteomes" id="UP000737018"/>
    </source>
</evidence>
<organism evidence="3 4">
    <name type="scientific">Castanea mollissima</name>
    <name type="common">Chinese chestnut</name>
    <dbReference type="NCBI Taxonomy" id="60419"/>
    <lineage>
        <taxon>Eukaryota</taxon>
        <taxon>Viridiplantae</taxon>
        <taxon>Streptophyta</taxon>
        <taxon>Embryophyta</taxon>
        <taxon>Tracheophyta</taxon>
        <taxon>Spermatophyta</taxon>
        <taxon>Magnoliopsida</taxon>
        <taxon>eudicotyledons</taxon>
        <taxon>Gunneridae</taxon>
        <taxon>Pentapetalae</taxon>
        <taxon>rosids</taxon>
        <taxon>fabids</taxon>
        <taxon>Fagales</taxon>
        <taxon>Fagaceae</taxon>
        <taxon>Castanea</taxon>
    </lineage>
</organism>
<proteinExistence type="predicted"/>
<feature type="region of interest" description="Disordered" evidence="1">
    <location>
        <begin position="247"/>
        <end position="273"/>
    </location>
</feature>
<evidence type="ECO:0008006" key="5">
    <source>
        <dbReference type="Google" id="ProtNLM"/>
    </source>
</evidence>
<dbReference type="EMBL" id="JRKL02000705">
    <property type="protein sequence ID" value="KAF3968955.1"/>
    <property type="molecule type" value="Genomic_DNA"/>
</dbReference>
<feature type="region of interest" description="Disordered" evidence="1">
    <location>
        <begin position="132"/>
        <end position="160"/>
    </location>
</feature>
<accession>A0A8J4RFI4</accession>
<evidence type="ECO:0000256" key="1">
    <source>
        <dbReference type="SAM" id="MobiDB-lite"/>
    </source>
</evidence>
<sequence>MAPSAKFISLLFILTLFFFVQIHARESQFFSKVTNVNNDAQETTTVFPNKEETLTKHEQQPVFIPQTQNGYGLYGHESGQFPPTTTTTTPTTTTSLTNVNAAPYTTTPTTTTNNNAPFKTVFEDDESLNKYLNSNQNYNYNPNPNPNNNNNNNNQNNEFYYNNNAYDASQNGLRDSRLTQRGGYTTLANQNNYNNNNGANSYSNAEKQGMSDTRFLENGKYYYDLNLENNYNPNRYENSRGVDSRNWNYHNNNNNNNRGYYGSNNNENSFEYNNSMEGYQNEEEFQESQDEFVP</sequence>
<comment type="caution">
    <text evidence="3">The sequence shown here is derived from an EMBL/GenBank/DDBJ whole genome shotgun (WGS) entry which is preliminary data.</text>
</comment>